<dbReference type="OMA" id="PEYERMP"/>
<sequence length="88" mass="10015">MNEDAMKSGSRRPSLGAGGGSHVENGQQAKVVYEHFQMPVNYPRYTRPEYERMPEWKVNCLLAQYGLPVSGDVDQKRKFAMGTFLWSC</sequence>
<reference evidence="2" key="2">
    <citation type="submission" date="2022-03" db="EMBL/GenBank/DDBJ databases">
        <title>Draft title - Genomic analysis of global carrot germplasm unveils the trajectory of domestication and the origin of high carotenoid orange carrot.</title>
        <authorList>
            <person name="Iorizzo M."/>
            <person name="Ellison S."/>
            <person name="Senalik D."/>
            <person name="Macko-Podgorni A."/>
            <person name="Grzebelus D."/>
            <person name="Bostan H."/>
            <person name="Rolling W."/>
            <person name="Curaba J."/>
            <person name="Simon P."/>
        </authorList>
    </citation>
    <scope>NUCLEOTIDE SEQUENCE</scope>
    <source>
        <tissue evidence="2">Leaf</tissue>
    </source>
</reference>
<dbReference type="AlphaFoldDB" id="A0A162AYW2"/>
<dbReference type="InterPro" id="IPR056139">
    <property type="entry name" value="DUF7722"/>
</dbReference>
<evidence type="ECO:0000313" key="2">
    <source>
        <dbReference type="EMBL" id="WOG90526.1"/>
    </source>
</evidence>
<name>A0A162AYW2_DAUCS</name>
<feature type="domain" description="DUF7722" evidence="1">
    <location>
        <begin position="42"/>
        <end position="87"/>
    </location>
</feature>
<gene>
    <name evidence="2" type="ORF">DCAR_0209770</name>
</gene>
<protein>
    <recommendedName>
        <fullName evidence="1">DUF7722 domain-containing protein</fullName>
    </recommendedName>
</protein>
<accession>A0A162AYW2</accession>
<organism evidence="2 3">
    <name type="scientific">Daucus carota subsp. sativus</name>
    <name type="common">Carrot</name>
    <dbReference type="NCBI Taxonomy" id="79200"/>
    <lineage>
        <taxon>Eukaryota</taxon>
        <taxon>Viridiplantae</taxon>
        <taxon>Streptophyta</taxon>
        <taxon>Embryophyta</taxon>
        <taxon>Tracheophyta</taxon>
        <taxon>Spermatophyta</taxon>
        <taxon>Magnoliopsida</taxon>
        <taxon>eudicotyledons</taxon>
        <taxon>Gunneridae</taxon>
        <taxon>Pentapetalae</taxon>
        <taxon>asterids</taxon>
        <taxon>campanulids</taxon>
        <taxon>Apiales</taxon>
        <taxon>Apiaceae</taxon>
        <taxon>Apioideae</taxon>
        <taxon>Scandiceae</taxon>
        <taxon>Daucinae</taxon>
        <taxon>Daucus</taxon>
        <taxon>Daucus sect. Daucus</taxon>
    </lineage>
</organism>
<evidence type="ECO:0000313" key="3">
    <source>
        <dbReference type="Proteomes" id="UP000077755"/>
    </source>
</evidence>
<keyword evidence="3" id="KW-1185">Reference proteome</keyword>
<dbReference type="PANTHER" id="PTHR33513:SF4">
    <property type="entry name" value="GB|AAF04428.1"/>
    <property type="match status" value="1"/>
</dbReference>
<dbReference type="EMBL" id="CP093344">
    <property type="protein sequence ID" value="WOG90526.1"/>
    <property type="molecule type" value="Genomic_DNA"/>
</dbReference>
<reference evidence="2" key="1">
    <citation type="journal article" date="2016" name="Nat. Genet.">
        <title>A high-quality carrot genome assembly provides new insights into carotenoid accumulation and asterid genome evolution.</title>
        <authorList>
            <person name="Iorizzo M."/>
            <person name="Ellison S."/>
            <person name="Senalik D."/>
            <person name="Zeng P."/>
            <person name="Satapoomin P."/>
            <person name="Huang J."/>
            <person name="Bowman M."/>
            <person name="Iovene M."/>
            <person name="Sanseverino W."/>
            <person name="Cavagnaro P."/>
            <person name="Yildiz M."/>
            <person name="Macko-Podgorni A."/>
            <person name="Moranska E."/>
            <person name="Grzebelus E."/>
            <person name="Grzebelus D."/>
            <person name="Ashrafi H."/>
            <person name="Zheng Z."/>
            <person name="Cheng S."/>
            <person name="Spooner D."/>
            <person name="Van Deynze A."/>
            <person name="Simon P."/>
        </authorList>
    </citation>
    <scope>NUCLEOTIDE SEQUENCE</scope>
    <source>
        <tissue evidence="2">Leaf</tissue>
    </source>
</reference>
<dbReference type="Gramene" id="KZN07813">
    <property type="protein sequence ID" value="KZN07813"/>
    <property type="gene ID" value="DCAR_008650"/>
</dbReference>
<dbReference type="PANTHER" id="PTHR33513">
    <property type="entry name" value="OS06G0523300 PROTEIN"/>
    <property type="match status" value="1"/>
</dbReference>
<evidence type="ECO:0000259" key="1">
    <source>
        <dbReference type="Pfam" id="PF24847"/>
    </source>
</evidence>
<dbReference type="Proteomes" id="UP000077755">
    <property type="component" value="Chromosome 2"/>
</dbReference>
<proteinExistence type="predicted"/>
<dbReference type="Pfam" id="PF24847">
    <property type="entry name" value="DUF7722"/>
    <property type="match status" value="1"/>
</dbReference>